<evidence type="ECO:0000259" key="2">
    <source>
        <dbReference type="SMART" id="SM00829"/>
    </source>
</evidence>
<dbReference type="Gene3D" id="3.90.180.10">
    <property type="entry name" value="Medium-chain alcohol dehydrogenases, catalytic domain"/>
    <property type="match status" value="1"/>
</dbReference>
<name>A0A0R3L9S0_9BRAD</name>
<keyword evidence="4" id="KW-1185">Reference proteome</keyword>
<gene>
    <name evidence="3" type="ORF">CQ12_41315</name>
</gene>
<accession>A0A0R3L9S0</accession>
<dbReference type="OrthoDB" id="9805663at2"/>
<dbReference type="InterPro" id="IPR041694">
    <property type="entry name" value="ADH_N_2"/>
</dbReference>
<proteinExistence type="predicted"/>
<dbReference type="STRING" id="280332.CQ12_41315"/>
<dbReference type="FunFam" id="3.40.50.720:FF:000121">
    <property type="entry name" value="Prostaglandin reductase 2"/>
    <property type="match status" value="1"/>
</dbReference>
<dbReference type="EMBL" id="LLXZ01000129">
    <property type="protein sequence ID" value="KRR04634.1"/>
    <property type="molecule type" value="Genomic_DNA"/>
</dbReference>
<dbReference type="SUPFAM" id="SSF51735">
    <property type="entry name" value="NAD(P)-binding Rossmann-fold domains"/>
    <property type="match status" value="1"/>
</dbReference>
<dbReference type="PANTHER" id="PTHR43205:SF7">
    <property type="entry name" value="PROSTAGLANDIN REDUCTASE 1"/>
    <property type="match status" value="1"/>
</dbReference>
<dbReference type="CDD" id="cd05288">
    <property type="entry name" value="PGDH"/>
    <property type="match status" value="1"/>
</dbReference>
<reference evidence="3 4" key="1">
    <citation type="submission" date="2014-03" db="EMBL/GenBank/DDBJ databases">
        <title>Bradyrhizobium valentinum sp. nov., isolated from effective nodules of Lupinus mariae-josephae, a lupine endemic of basic-lime soils in Eastern Spain.</title>
        <authorList>
            <person name="Duran D."/>
            <person name="Rey L."/>
            <person name="Navarro A."/>
            <person name="Busquets A."/>
            <person name="Imperial J."/>
            <person name="Ruiz-Argueso T."/>
        </authorList>
    </citation>
    <scope>NUCLEOTIDE SEQUENCE [LARGE SCALE GENOMIC DNA]</scope>
    <source>
        <strain evidence="3 4">PAC68</strain>
    </source>
</reference>
<dbReference type="InterPro" id="IPR020843">
    <property type="entry name" value="ER"/>
</dbReference>
<dbReference type="InterPro" id="IPR045010">
    <property type="entry name" value="MDR_fam"/>
</dbReference>
<dbReference type="Proteomes" id="UP000050863">
    <property type="component" value="Unassembled WGS sequence"/>
</dbReference>
<dbReference type="Pfam" id="PF00107">
    <property type="entry name" value="ADH_zinc_N"/>
    <property type="match status" value="1"/>
</dbReference>
<comment type="caution">
    <text evidence="3">The sequence shown here is derived from an EMBL/GenBank/DDBJ whole genome shotgun (WGS) entry which is preliminary data.</text>
</comment>
<dbReference type="GO" id="GO:0016628">
    <property type="term" value="F:oxidoreductase activity, acting on the CH-CH group of donors, NAD or NADP as acceptor"/>
    <property type="evidence" value="ECO:0007669"/>
    <property type="project" value="InterPro"/>
</dbReference>
<dbReference type="Pfam" id="PF16884">
    <property type="entry name" value="ADH_N_2"/>
    <property type="match status" value="1"/>
</dbReference>
<dbReference type="SMART" id="SM00829">
    <property type="entry name" value="PKS_ER"/>
    <property type="match status" value="1"/>
</dbReference>
<evidence type="ECO:0000313" key="3">
    <source>
        <dbReference type="EMBL" id="KRR04634.1"/>
    </source>
</evidence>
<protein>
    <submittedName>
        <fullName evidence="3">NADP-dependent oxidoreductase</fullName>
    </submittedName>
</protein>
<keyword evidence="1" id="KW-0560">Oxidoreductase</keyword>
<evidence type="ECO:0000313" key="4">
    <source>
        <dbReference type="Proteomes" id="UP000050863"/>
    </source>
</evidence>
<dbReference type="SUPFAM" id="SSF50129">
    <property type="entry name" value="GroES-like"/>
    <property type="match status" value="2"/>
</dbReference>
<feature type="domain" description="Enoyl reductase (ER)" evidence="2">
    <location>
        <begin position="19"/>
        <end position="331"/>
    </location>
</feature>
<dbReference type="PANTHER" id="PTHR43205">
    <property type="entry name" value="PROSTAGLANDIN REDUCTASE"/>
    <property type="match status" value="1"/>
</dbReference>
<evidence type="ECO:0000256" key="1">
    <source>
        <dbReference type="ARBA" id="ARBA00023002"/>
    </source>
</evidence>
<sequence>MMTSREIRLKNRPVGMPIADDFELGTVELPKPEAGQVQVRNVWMSVDPYMRGRMNDARSYVPPFALGAPMQGDAIGEVVLSNDPSFKPGDLVQSMFGWREAFNASANKVRKLETHGLPAEAFLGVAGVPGLTAYVGLLHIAGLREGDVVFVSGAAGAVGSMVCQIAKLKGHKVIASAGGTEKAAFVRNELGADETIDYKAVADLTGAVAMAAPEGIDVYFDNVGGDHLDAALANAKTFGRFALCGMISEYNVASPQNGPRNLLMAVTKSLRLQGFVVLNHLNLQPAFAKDLATWHAAGKIKWRQTVFHGVEQAPNAFLGLFKGKNIGKMLVKLS</sequence>
<dbReference type="InterPro" id="IPR036291">
    <property type="entry name" value="NAD(P)-bd_dom_sf"/>
</dbReference>
<dbReference type="Gene3D" id="3.40.50.720">
    <property type="entry name" value="NAD(P)-binding Rossmann-like Domain"/>
    <property type="match status" value="1"/>
</dbReference>
<dbReference type="AlphaFoldDB" id="A0A0R3L9S0"/>
<dbReference type="InterPro" id="IPR013149">
    <property type="entry name" value="ADH-like_C"/>
</dbReference>
<dbReference type="InterPro" id="IPR011032">
    <property type="entry name" value="GroES-like_sf"/>
</dbReference>
<organism evidence="3 4">
    <name type="scientific">Bradyrhizobium jicamae</name>
    <dbReference type="NCBI Taxonomy" id="280332"/>
    <lineage>
        <taxon>Bacteria</taxon>
        <taxon>Pseudomonadati</taxon>
        <taxon>Pseudomonadota</taxon>
        <taxon>Alphaproteobacteria</taxon>
        <taxon>Hyphomicrobiales</taxon>
        <taxon>Nitrobacteraceae</taxon>
        <taxon>Bradyrhizobium</taxon>
    </lineage>
</organism>